<dbReference type="InterPro" id="IPR001867">
    <property type="entry name" value="OmpR/PhoB-type_DNA-bd"/>
</dbReference>
<organism evidence="7 8">
    <name type="scientific">Streptosporangium pseudovulgare</name>
    <dbReference type="NCBI Taxonomy" id="35765"/>
    <lineage>
        <taxon>Bacteria</taxon>
        <taxon>Bacillati</taxon>
        <taxon>Actinomycetota</taxon>
        <taxon>Actinomycetes</taxon>
        <taxon>Streptosporangiales</taxon>
        <taxon>Streptosporangiaceae</taxon>
        <taxon>Streptosporangium</taxon>
    </lineage>
</organism>
<dbReference type="PROSITE" id="PS51755">
    <property type="entry name" value="OMPR_PHOB"/>
    <property type="match status" value="1"/>
</dbReference>
<dbReference type="InterPro" id="IPR036388">
    <property type="entry name" value="WH-like_DNA-bd_sf"/>
</dbReference>
<comment type="similarity">
    <text evidence="1">Belongs to the AfsR/DnrI/RedD regulatory family.</text>
</comment>
<dbReference type="InterPro" id="IPR011990">
    <property type="entry name" value="TPR-like_helical_dom_sf"/>
</dbReference>
<dbReference type="InterPro" id="IPR002182">
    <property type="entry name" value="NB-ARC"/>
</dbReference>
<keyword evidence="3 5" id="KW-0238">DNA-binding</keyword>
<keyword evidence="8" id="KW-1185">Reference proteome</keyword>
<dbReference type="PRINTS" id="PR00364">
    <property type="entry name" value="DISEASERSIST"/>
</dbReference>
<dbReference type="Gene3D" id="3.40.50.300">
    <property type="entry name" value="P-loop containing nucleotide triphosphate hydrolases"/>
    <property type="match status" value="1"/>
</dbReference>
<feature type="domain" description="OmpR/PhoB-type" evidence="6">
    <location>
        <begin position="1"/>
        <end position="95"/>
    </location>
</feature>
<dbReference type="SMART" id="SM00862">
    <property type="entry name" value="Trans_reg_C"/>
    <property type="match status" value="1"/>
</dbReference>
<dbReference type="PANTHER" id="PTHR35807:SF1">
    <property type="entry name" value="TRANSCRIPTIONAL REGULATOR REDD"/>
    <property type="match status" value="1"/>
</dbReference>
<sequence>MKVSVLGALKATYEGVDVTPSAPKLRSVLALMALRRGRVVTTGTLIEELWGANPPVSALATLQTYVYQVRRTLTAVDRGGEKVLETKPLGYILHLEPQALDKDVFDELVEQARALLGEGETREALEALNRALAMCPAAPLVDVDLGPVLSAQVNQVAEDVLQALEMRVEARLQLRLHRELISELKLLICHHPFHEGFHAKLMISLQRSGRRSEALEVYQTLRRNLREELGIEPSTALRELQRELLNAELSPSAAETPPPARAASFVTPAQLPPDIADLAGRDQLVKTLTTLLTDTPQSTALRLVSITGMSGAGKTTLATRVAHRVRVQFPDGQLFADLGGSRAGAVDPFTVLGSFLQAIGIDTAQLPATLEERTQLFRSRTAESRLLVLLDDAVSAAQALPLLPGGSRCAVLVTGSNGLSSLPGARQLEVGALSPEECLRMLCTAIGRARVEAEEEAALAIVERCGRLPLAVRTAGAKLGTDPNYPLRRLADRLGDRRRLLTELRFGGFDVAARLAPGYLRLNPRAQRTLRLLAEHDAGTLTASRAAALLGTDLNDAESLIEQLVEQRFLRPEGLDALCREETAFTLPEPVMSYALTQAAPAGGAP</sequence>
<dbReference type="Pfam" id="PF00486">
    <property type="entry name" value="Trans_reg_C"/>
    <property type="match status" value="1"/>
</dbReference>
<gene>
    <name evidence="7" type="ORF">GCM10010140_57270</name>
</gene>
<dbReference type="Proteomes" id="UP000611554">
    <property type="component" value="Unassembled WGS sequence"/>
</dbReference>
<dbReference type="InterPro" id="IPR051677">
    <property type="entry name" value="AfsR-DnrI-RedD_regulator"/>
</dbReference>
<accession>A0ABQ2RAR1</accession>
<evidence type="ECO:0000259" key="6">
    <source>
        <dbReference type="PROSITE" id="PS51755"/>
    </source>
</evidence>
<dbReference type="Pfam" id="PF03704">
    <property type="entry name" value="BTAD"/>
    <property type="match status" value="1"/>
</dbReference>
<dbReference type="EMBL" id="BMQJ01000016">
    <property type="protein sequence ID" value="GGQ19511.1"/>
    <property type="molecule type" value="Genomic_DNA"/>
</dbReference>
<dbReference type="SUPFAM" id="SSF46894">
    <property type="entry name" value="C-terminal effector domain of the bipartite response regulators"/>
    <property type="match status" value="1"/>
</dbReference>
<keyword evidence="4" id="KW-0804">Transcription</keyword>
<dbReference type="SUPFAM" id="SSF48452">
    <property type="entry name" value="TPR-like"/>
    <property type="match status" value="1"/>
</dbReference>
<dbReference type="InterPro" id="IPR027417">
    <property type="entry name" value="P-loop_NTPase"/>
</dbReference>
<evidence type="ECO:0000256" key="5">
    <source>
        <dbReference type="PROSITE-ProRule" id="PRU01091"/>
    </source>
</evidence>
<feature type="DNA-binding region" description="OmpR/PhoB-type" evidence="5">
    <location>
        <begin position="1"/>
        <end position="95"/>
    </location>
</feature>
<dbReference type="PANTHER" id="PTHR35807">
    <property type="entry name" value="TRANSCRIPTIONAL REGULATOR REDD-RELATED"/>
    <property type="match status" value="1"/>
</dbReference>
<evidence type="ECO:0000256" key="2">
    <source>
        <dbReference type="ARBA" id="ARBA00023015"/>
    </source>
</evidence>
<name>A0ABQ2RAR1_9ACTN</name>
<dbReference type="InterPro" id="IPR016032">
    <property type="entry name" value="Sig_transdc_resp-reg_C-effctor"/>
</dbReference>
<comment type="caution">
    <text evidence="7">The sequence shown here is derived from an EMBL/GenBank/DDBJ whole genome shotgun (WGS) entry which is preliminary data.</text>
</comment>
<dbReference type="Pfam" id="PF00931">
    <property type="entry name" value="NB-ARC"/>
    <property type="match status" value="1"/>
</dbReference>
<evidence type="ECO:0000256" key="3">
    <source>
        <dbReference type="ARBA" id="ARBA00023125"/>
    </source>
</evidence>
<evidence type="ECO:0000256" key="1">
    <source>
        <dbReference type="ARBA" id="ARBA00005820"/>
    </source>
</evidence>
<dbReference type="SMART" id="SM01043">
    <property type="entry name" value="BTAD"/>
    <property type="match status" value="1"/>
</dbReference>
<evidence type="ECO:0000313" key="8">
    <source>
        <dbReference type="Proteomes" id="UP000611554"/>
    </source>
</evidence>
<evidence type="ECO:0000256" key="4">
    <source>
        <dbReference type="ARBA" id="ARBA00023163"/>
    </source>
</evidence>
<dbReference type="Gene3D" id="1.10.10.10">
    <property type="entry name" value="Winged helix-like DNA-binding domain superfamily/Winged helix DNA-binding domain"/>
    <property type="match status" value="1"/>
</dbReference>
<dbReference type="InterPro" id="IPR005158">
    <property type="entry name" value="BTAD"/>
</dbReference>
<reference evidence="8" key="1">
    <citation type="journal article" date="2019" name="Int. J. Syst. Evol. Microbiol.">
        <title>The Global Catalogue of Microorganisms (GCM) 10K type strain sequencing project: providing services to taxonomists for standard genome sequencing and annotation.</title>
        <authorList>
            <consortium name="The Broad Institute Genomics Platform"/>
            <consortium name="The Broad Institute Genome Sequencing Center for Infectious Disease"/>
            <person name="Wu L."/>
            <person name="Ma J."/>
        </authorList>
    </citation>
    <scope>NUCLEOTIDE SEQUENCE [LARGE SCALE GENOMIC DNA]</scope>
    <source>
        <strain evidence="8">JCM 3115</strain>
    </source>
</reference>
<dbReference type="Gene3D" id="1.25.40.10">
    <property type="entry name" value="Tetratricopeptide repeat domain"/>
    <property type="match status" value="1"/>
</dbReference>
<proteinExistence type="inferred from homology"/>
<dbReference type="CDD" id="cd15831">
    <property type="entry name" value="BTAD"/>
    <property type="match status" value="1"/>
</dbReference>
<dbReference type="SUPFAM" id="SSF52540">
    <property type="entry name" value="P-loop containing nucleoside triphosphate hydrolases"/>
    <property type="match status" value="1"/>
</dbReference>
<dbReference type="RefSeq" id="WP_189249567.1">
    <property type="nucleotide sequence ID" value="NZ_BMQJ01000016.1"/>
</dbReference>
<keyword evidence="2" id="KW-0805">Transcription regulation</keyword>
<evidence type="ECO:0000313" key="7">
    <source>
        <dbReference type="EMBL" id="GGQ19511.1"/>
    </source>
</evidence>
<protein>
    <submittedName>
        <fullName evidence="7">SARP family transcriptional regulator</fullName>
    </submittedName>
</protein>